<dbReference type="EMBL" id="PIUM01000015">
    <property type="protein sequence ID" value="PKU23988.1"/>
    <property type="molecule type" value="Genomic_DNA"/>
</dbReference>
<dbReference type="Pfam" id="PF05193">
    <property type="entry name" value="Peptidase_M16_C"/>
    <property type="match status" value="1"/>
</dbReference>
<dbReference type="InterPro" id="IPR001431">
    <property type="entry name" value="Pept_M16_Zn_BS"/>
</dbReference>
<dbReference type="PROSITE" id="PS00143">
    <property type="entry name" value="INSULINASE"/>
    <property type="match status" value="1"/>
</dbReference>
<reference evidence="8" key="1">
    <citation type="submission" date="2017-12" db="EMBL/GenBank/DDBJ databases">
        <title>Draft genome sequence of Telmatospirillum siberiense 26-4b1T, an acidotolerant peatland alphaproteobacterium potentially involved in sulfur cycling.</title>
        <authorList>
            <person name="Hausmann B."/>
            <person name="Pjevac P."/>
            <person name="Schreck K."/>
            <person name="Herbold C.W."/>
            <person name="Daims H."/>
            <person name="Wagner M."/>
            <person name="Pester M."/>
            <person name="Loy A."/>
        </authorList>
    </citation>
    <scope>NUCLEOTIDE SEQUENCE [LARGE SCALE GENOMIC DNA]</scope>
    <source>
        <strain evidence="8">26-4b1</strain>
    </source>
</reference>
<dbReference type="GO" id="GO:0004222">
    <property type="term" value="F:metalloendopeptidase activity"/>
    <property type="evidence" value="ECO:0007669"/>
    <property type="project" value="InterPro"/>
</dbReference>
<evidence type="ECO:0000259" key="5">
    <source>
        <dbReference type="Pfam" id="PF00675"/>
    </source>
</evidence>
<dbReference type="Gene3D" id="3.30.830.10">
    <property type="entry name" value="Metalloenzyme, LuxS/M16 peptidase-like"/>
    <property type="match status" value="2"/>
</dbReference>
<evidence type="ECO:0000256" key="4">
    <source>
        <dbReference type="RuleBase" id="RU004447"/>
    </source>
</evidence>
<comment type="cofactor">
    <cofactor evidence="1">
        <name>Zn(2+)</name>
        <dbReference type="ChEBI" id="CHEBI:29105"/>
    </cofactor>
</comment>
<evidence type="ECO:0000256" key="2">
    <source>
        <dbReference type="ARBA" id="ARBA00007261"/>
    </source>
</evidence>
<dbReference type="SUPFAM" id="SSF63411">
    <property type="entry name" value="LuxS/MPP-like metallohydrolase"/>
    <property type="match status" value="2"/>
</dbReference>
<sequence>MSSLDSIRQTRLANGLTVLTDRMETVETASLGVWVNAGTRHETPEINGVSHLLEHMAFKGTERRSARAIAEEIEAVGGHLNAYTSREHTAYYAKILKEDVGLALDIIADILQHSTIDAEELAREQAVVVQEISQSIDTPDDIIFDHFQATAYPDQAVGRPVLGTADLVRGMSRNTLSGYMRNNYGAERMILAAAGNLHHDDVVAMAESHFNALPKTSAAVEDVARYVGGEYRESRDLEQVHLVLGFDGVCYDDPDYYAASVLSTLLGGGMSSRLFQEVREKRGLVYSIYSFTSSYTDGGLFAIYAGTGEEEAAEVIPVVCDEVMKVTQSIGADEVQRARAQLKASILMAMESTSARCEQLARQIQAHGRLVPVEEMVAKVEAIDAEAVIAAARRLFVGTPTFAAIGPLDKVEGFDSVKRRLVL</sequence>
<dbReference type="Proteomes" id="UP000233293">
    <property type="component" value="Unassembled WGS sequence"/>
</dbReference>
<dbReference type="FunFam" id="3.30.830.10:FF:000008">
    <property type="entry name" value="Mitochondrial-processing peptidase subunit beta"/>
    <property type="match status" value="1"/>
</dbReference>
<dbReference type="GO" id="GO:0046872">
    <property type="term" value="F:metal ion binding"/>
    <property type="evidence" value="ECO:0007669"/>
    <property type="project" value="InterPro"/>
</dbReference>
<proteinExistence type="inferred from homology"/>
<keyword evidence="3" id="KW-0378">Hydrolase</keyword>
<evidence type="ECO:0000313" key="8">
    <source>
        <dbReference type="Proteomes" id="UP000233293"/>
    </source>
</evidence>
<evidence type="ECO:0000256" key="1">
    <source>
        <dbReference type="ARBA" id="ARBA00001947"/>
    </source>
</evidence>
<dbReference type="InterPro" id="IPR011249">
    <property type="entry name" value="Metalloenz_LuxS/M16"/>
</dbReference>
<dbReference type="Pfam" id="PF00675">
    <property type="entry name" value="Peptidase_M16"/>
    <property type="match status" value="1"/>
</dbReference>
<feature type="domain" description="Peptidase M16 C-terminal" evidence="6">
    <location>
        <begin position="171"/>
        <end position="342"/>
    </location>
</feature>
<evidence type="ECO:0000313" key="7">
    <source>
        <dbReference type="EMBL" id="PKU23988.1"/>
    </source>
</evidence>
<dbReference type="AlphaFoldDB" id="A0A2N3PUB6"/>
<dbReference type="InterPro" id="IPR011765">
    <property type="entry name" value="Pept_M16_N"/>
</dbReference>
<organism evidence="7 8">
    <name type="scientific">Telmatospirillum siberiense</name>
    <dbReference type="NCBI Taxonomy" id="382514"/>
    <lineage>
        <taxon>Bacteria</taxon>
        <taxon>Pseudomonadati</taxon>
        <taxon>Pseudomonadota</taxon>
        <taxon>Alphaproteobacteria</taxon>
        <taxon>Rhodospirillales</taxon>
        <taxon>Rhodospirillaceae</taxon>
        <taxon>Telmatospirillum</taxon>
    </lineage>
</organism>
<protein>
    <submittedName>
        <fullName evidence="7">Peptidase M16</fullName>
    </submittedName>
</protein>
<comment type="caution">
    <text evidence="7">The sequence shown here is derived from an EMBL/GenBank/DDBJ whole genome shotgun (WGS) entry which is preliminary data.</text>
</comment>
<feature type="domain" description="Peptidase M16 N-terminal" evidence="5">
    <location>
        <begin position="18"/>
        <end position="164"/>
    </location>
</feature>
<dbReference type="PANTHER" id="PTHR11851:SF49">
    <property type="entry name" value="MITOCHONDRIAL-PROCESSING PEPTIDASE SUBUNIT ALPHA"/>
    <property type="match status" value="1"/>
</dbReference>
<gene>
    <name evidence="7" type="ORF">CWS72_14085</name>
</gene>
<dbReference type="PANTHER" id="PTHR11851">
    <property type="entry name" value="METALLOPROTEASE"/>
    <property type="match status" value="1"/>
</dbReference>
<comment type="similarity">
    <text evidence="2 4">Belongs to the peptidase M16 family.</text>
</comment>
<keyword evidence="3" id="KW-0482">Metalloprotease</keyword>
<keyword evidence="3" id="KW-0645">Protease</keyword>
<dbReference type="RefSeq" id="WP_101251249.1">
    <property type="nucleotide sequence ID" value="NZ_PIUM01000015.1"/>
</dbReference>
<evidence type="ECO:0000256" key="3">
    <source>
        <dbReference type="ARBA" id="ARBA00023049"/>
    </source>
</evidence>
<evidence type="ECO:0000259" key="6">
    <source>
        <dbReference type="Pfam" id="PF05193"/>
    </source>
</evidence>
<name>A0A2N3PUB6_9PROT</name>
<dbReference type="InterPro" id="IPR050361">
    <property type="entry name" value="MPP/UQCRC_Complex"/>
</dbReference>
<dbReference type="OrthoDB" id="9811314at2"/>
<accession>A0A2N3PUB6</accession>
<keyword evidence="8" id="KW-1185">Reference proteome</keyword>
<dbReference type="GO" id="GO:0006508">
    <property type="term" value="P:proteolysis"/>
    <property type="evidence" value="ECO:0007669"/>
    <property type="project" value="InterPro"/>
</dbReference>
<dbReference type="InterPro" id="IPR007863">
    <property type="entry name" value="Peptidase_M16_C"/>
</dbReference>